<gene>
    <name evidence="1" type="ORF">LEP1GSC059_3542</name>
</gene>
<sequence length="43" mass="5087">MARSRPGFLTSNSYYFTILLNTFLFDSKKQALLFYHLNRAVKI</sequence>
<accession>T0GU53</accession>
<name>T0GU53_9LEPT</name>
<dbReference type="Proteomes" id="UP000015442">
    <property type="component" value="Unassembled WGS sequence"/>
</dbReference>
<organism evidence="1 2">
    <name type="scientific">Leptospira noguchii serovar Panama str. CZ214</name>
    <dbReference type="NCBI Taxonomy" id="1001595"/>
    <lineage>
        <taxon>Bacteria</taxon>
        <taxon>Pseudomonadati</taxon>
        <taxon>Spirochaetota</taxon>
        <taxon>Spirochaetia</taxon>
        <taxon>Leptospirales</taxon>
        <taxon>Leptospiraceae</taxon>
        <taxon>Leptospira</taxon>
    </lineage>
</organism>
<dbReference type="EMBL" id="AKWY02000024">
    <property type="protein sequence ID" value="EQA70886.1"/>
    <property type="molecule type" value="Genomic_DNA"/>
</dbReference>
<protein>
    <submittedName>
        <fullName evidence="1">Uncharacterized protein</fullName>
    </submittedName>
</protein>
<dbReference type="AlphaFoldDB" id="T0GU53"/>
<evidence type="ECO:0000313" key="1">
    <source>
        <dbReference type="EMBL" id="EQA70886.1"/>
    </source>
</evidence>
<reference evidence="1 2" key="1">
    <citation type="submission" date="2013-05" db="EMBL/GenBank/DDBJ databases">
        <authorList>
            <person name="Harkins D.M."/>
            <person name="Durkin A.S."/>
            <person name="Brinkac L.M."/>
            <person name="Haft D.H."/>
            <person name="Selengut J.D."/>
            <person name="Sanka R."/>
            <person name="DePew J."/>
            <person name="Purushe J."/>
            <person name="Hartskeerl R.A."/>
            <person name="Ahmed A."/>
            <person name="van der Linden H."/>
            <person name="Goris M.G.A."/>
            <person name="Vinetz J.M."/>
            <person name="Sutton G.G."/>
            <person name="Nierman W.C."/>
            <person name="Fouts D.E."/>
        </authorList>
    </citation>
    <scope>NUCLEOTIDE SEQUENCE [LARGE SCALE GENOMIC DNA]</scope>
    <source>
        <strain evidence="1 2">CZ214</strain>
    </source>
</reference>
<proteinExistence type="predicted"/>
<evidence type="ECO:0000313" key="2">
    <source>
        <dbReference type="Proteomes" id="UP000015442"/>
    </source>
</evidence>
<comment type="caution">
    <text evidence="1">The sequence shown here is derived from an EMBL/GenBank/DDBJ whole genome shotgun (WGS) entry which is preliminary data.</text>
</comment>